<dbReference type="EMBL" id="JABSTU010000006">
    <property type="protein sequence ID" value="KAH8027536.1"/>
    <property type="molecule type" value="Genomic_DNA"/>
</dbReference>
<dbReference type="Gene3D" id="3.40.50.300">
    <property type="entry name" value="P-loop containing nucleotide triphosphate hydrolases"/>
    <property type="match status" value="1"/>
</dbReference>
<reference evidence="1" key="2">
    <citation type="submission" date="2021-09" db="EMBL/GenBank/DDBJ databases">
        <authorList>
            <person name="Jia N."/>
            <person name="Wang J."/>
            <person name="Shi W."/>
            <person name="Du L."/>
            <person name="Sun Y."/>
            <person name="Zhan W."/>
            <person name="Jiang J."/>
            <person name="Wang Q."/>
            <person name="Zhang B."/>
            <person name="Ji P."/>
            <person name="Sakyi L.B."/>
            <person name="Cui X."/>
            <person name="Yuan T."/>
            <person name="Jiang B."/>
            <person name="Yang W."/>
            <person name="Lam T.T.-Y."/>
            <person name="Chang Q."/>
            <person name="Ding S."/>
            <person name="Wang X."/>
            <person name="Zhu J."/>
            <person name="Ruan X."/>
            <person name="Zhao L."/>
            <person name="Wei J."/>
            <person name="Que T."/>
            <person name="Du C."/>
            <person name="Cheng J."/>
            <person name="Dai P."/>
            <person name="Han X."/>
            <person name="Huang E."/>
            <person name="Gao Y."/>
            <person name="Liu J."/>
            <person name="Shao H."/>
            <person name="Ye R."/>
            <person name="Li L."/>
            <person name="Wei W."/>
            <person name="Wang X."/>
            <person name="Wang C."/>
            <person name="Huo Q."/>
            <person name="Li W."/>
            <person name="Guo W."/>
            <person name="Chen H."/>
            <person name="Chen S."/>
            <person name="Zhou L."/>
            <person name="Zhou L."/>
            <person name="Ni X."/>
            <person name="Tian J."/>
            <person name="Zhou Y."/>
            <person name="Sheng Y."/>
            <person name="Liu T."/>
            <person name="Pan Y."/>
            <person name="Xia L."/>
            <person name="Li J."/>
            <person name="Zhao F."/>
            <person name="Cao W."/>
        </authorList>
    </citation>
    <scope>NUCLEOTIDE SEQUENCE</scope>
    <source>
        <strain evidence="1">Rmic-2018</strain>
        <tissue evidence="1">Larvae</tissue>
    </source>
</reference>
<dbReference type="Proteomes" id="UP000821866">
    <property type="component" value="Chromosome 4"/>
</dbReference>
<evidence type="ECO:0000313" key="1">
    <source>
        <dbReference type="EMBL" id="KAH8027536.1"/>
    </source>
</evidence>
<sequence>MKEVVPRKCSHRKPMEAPYVSPSLLTDGDTLFSTISTGIKFDKYDVIPVDVSDPQFRMSTNFNEMSLSGKMAAFVLLILDALLSDTVNENASYQPVQSAMVVVLWPTDELAIQVAQRADMYA</sequence>
<dbReference type="InterPro" id="IPR027417">
    <property type="entry name" value="P-loop_NTPase"/>
</dbReference>
<accession>A0A9J6E0K4</accession>
<keyword evidence="2" id="KW-1185">Reference proteome</keyword>
<organism evidence="1 2">
    <name type="scientific">Rhipicephalus microplus</name>
    <name type="common">Cattle tick</name>
    <name type="synonym">Boophilus microplus</name>
    <dbReference type="NCBI Taxonomy" id="6941"/>
    <lineage>
        <taxon>Eukaryota</taxon>
        <taxon>Metazoa</taxon>
        <taxon>Ecdysozoa</taxon>
        <taxon>Arthropoda</taxon>
        <taxon>Chelicerata</taxon>
        <taxon>Arachnida</taxon>
        <taxon>Acari</taxon>
        <taxon>Parasitiformes</taxon>
        <taxon>Ixodida</taxon>
        <taxon>Ixodoidea</taxon>
        <taxon>Ixodidae</taxon>
        <taxon>Rhipicephalinae</taxon>
        <taxon>Rhipicephalus</taxon>
        <taxon>Boophilus</taxon>
    </lineage>
</organism>
<name>A0A9J6E0K4_RHIMP</name>
<comment type="caution">
    <text evidence="1">The sequence shown here is derived from an EMBL/GenBank/DDBJ whole genome shotgun (WGS) entry which is preliminary data.</text>
</comment>
<proteinExistence type="predicted"/>
<reference evidence="1" key="1">
    <citation type="journal article" date="2020" name="Cell">
        <title>Large-Scale Comparative Analyses of Tick Genomes Elucidate Their Genetic Diversity and Vector Capacities.</title>
        <authorList>
            <consortium name="Tick Genome and Microbiome Consortium (TIGMIC)"/>
            <person name="Jia N."/>
            <person name="Wang J."/>
            <person name="Shi W."/>
            <person name="Du L."/>
            <person name="Sun Y."/>
            <person name="Zhan W."/>
            <person name="Jiang J.F."/>
            <person name="Wang Q."/>
            <person name="Zhang B."/>
            <person name="Ji P."/>
            <person name="Bell-Sakyi L."/>
            <person name="Cui X.M."/>
            <person name="Yuan T.T."/>
            <person name="Jiang B.G."/>
            <person name="Yang W.F."/>
            <person name="Lam T.T."/>
            <person name="Chang Q.C."/>
            <person name="Ding S.J."/>
            <person name="Wang X.J."/>
            <person name="Zhu J.G."/>
            <person name="Ruan X.D."/>
            <person name="Zhao L."/>
            <person name="Wei J.T."/>
            <person name="Ye R.Z."/>
            <person name="Que T.C."/>
            <person name="Du C.H."/>
            <person name="Zhou Y.H."/>
            <person name="Cheng J.X."/>
            <person name="Dai P.F."/>
            <person name="Guo W.B."/>
            <person name="Han X.H."/>
            <person name="Huang E.J."/>
            <person name="Li L.F."/>
            <person name="Wei W."/>
            <person name="Gao Y.C."/>
            <person name="Liu J.Z."/>
            <person name="Shao H.Z."/>
            <person name="Wang X."/>
            <person name="Wang C.C."/>
            <person name="Yang T.C."/>
            <person name="Huo Q.B."/>
            <person name="Li W."/>
            <person name="Chen H.Y."/>
            <person name="Chen S.E."/>
            <person name="Zhou L.G."/>
            <person name="Ni X.B."/>
            <person name="Tian J.H."/>
            <person name="Sheng Y."/>
            <person name="Liu T."/>
            <person name="Pan Y.S."/>
            <person name="Xia L.Y."/>
            <person name="Li J."/>
            <person name="Zhao F."/>
            <person name="Cao W.C."/>
        </authorList>
    </citation>
    <scope>NUCLEOTIDE SEQUENCE</scope>
    <source>
        <strain evidence="1">Rmic-2018</strain>
    </source>
</reference>
<dbReference type="AlphaFoldDB" id="A0A9J6E0K4"/>
<evidence type="ECO:0000313" key="2">
    <source>
        <dbReference type="Proteomes" id="UP000821866"/>
    </source>
</evidence>
<gene>
    <name evidence="1" type="ORF">HPB51_007086</name>
</gene>
<dbReference type="VEuPathDB" id="VectorBase:LOC119181248"/>
<protein>
    <submittedName>
        <fullName evidence="1">Uncharacterized protein</fullName>
    </submittedName>
</protein>